<evidence type="ECO:0000313" key="7">
    <source>
        <dbReference type="EMBL" id="ORX95742.1"/>
    </source>
</evidence>
<dbReference type="PANTHER" id="PTHR46621">
    <property type="entry name" value="SNRNA-ACTIVATING PROTEIN COMPLEX SUBUNIT 4"/>
    <property type="match status" value="1"/>
</dbReference>
<dbReference type="InterPro" id="IPR017930">
    <property type="entry name" value="Myb_dom"/>
</dbReference>
<dbReference type="PROSITE" id="PS51294">
    <property type="entry name" value="HTH_MYB"/>
    <property type="match status" value="2"/>
</dbReference>
<dbReference type="InterPro" id="IPR001005">
    <property type="entry name" value="SANT/Myb"/>
</dbReference>
<dbReference type="InterPro" id="IPR009057">
    <property type="entry name" value="Homeodomain-like_sf"/>
</dbReference>
<keyword evidence="8" id="KW-1185">Reference proteome</keyword>
<name>A0A1Y1YCP4_9FUNG</name>
<dbReference type="AlphaFoldDB" id="A0A1Y1YCP4"/>
<dbReference type="SMART" id="SM00717">
    <property type="entry name" value="SANT"/>
    <property type="match status" value="3"/>
</dbReference>
<dbReference type="InParanoid" id="A0A1Y1YCP4"/>
<dbReference type="GO" id="GO:0042795">
    <property type="term" value="P:snRNA transcription by RNA polymerase II"/>
    <property type="evidence" value="ECO:0007669"/>
    <property type="project" value="TreeGrafter"/>
</dbReference>
<evidence type="ECO:0000256" key="2">
    <source>
        <dbReference type="ARBA" id="ARBA00023125"/>
    </source>
</evidence>
<evidence type="ECO:0008006" key="9">
    <source>
        <dbReference type="Google" id="ProtNLM"/>
    </source>
</evidence>
<dbReference type="CDD" id="cd00167">
    <property type="entry name" value="SANT"/>
    <property type="match status" value="2"/>
</dbReference>
<dbReference type="PANTHER" id="PTHR46621:SF1">
    <property type="entry name" value="SNRNA-ACTIVATING PROTEIN COMPLEX SUBUNIT 4"/>
    <property type="match status" value="1"/>
</dbReference>
<feature type="domain" description="Myb-like" evidence="5">
    <location>
        <begin position="38"/>
        <end position="88"/>
    </location>
</feature>
<dbReference type="PROSITE" id="PS50090">
    <property type="entry name" value="MYB_LIKE"/>
    <property type="match status" value="2"/>
</dbReference>
<comment type="caution">
    <text evidence="7">The sequence shown here is derived from an EMBL/GenBank/DDBJ whole genome shotgun (WGS) entry which is preliminary data.</text>
</comment>
<dbReference type="SUPFAM" id="SSF46689">
    <property type="entry name" value="Homeodomain-like"/>
    <property type="match status" value="2"/>
</dbReference>
<evidence type="ECO:0000256" key="1">
    <source>
        <dbReference type="ARBA" id="ARBA00023015"/>
    </source>
</evidence>
<keyword evidence="2" id="KW-0238">DNA-binding</keyword>
<evidence type="ECO:0000313" key="8">
    <source>
        <dbReference type="Proteomes" id="UP000193498"/>
    </source>
</evidence>
<organism evidence="7 8">
    <name type="scientific">Basidiobolus meristosporus CBS 931.73</name>
    <dbReference type="NCBI Taxonomy" id="1314790"/>
    <lineage>
        <taxon>Eukaryota</taxon>
        <taxon>Fungi</taxon>
        <taxon>Fungi incertae sedis</taxon>
        <taxon>Zoopagomycota</taxon>
        <taxon>Entomophthoromycotina</taxon>
        <taxon>Basidiobolomycetes</taxon>
        <taxon>Basidiobolales</taxon>
        <taxon>Basidiobolaceae</taxon>
        <taxon>Basidiobolus</taxon>
    </lineage>
</organism>
<feature type="domain" description="HTH myb-type" evidence="6">
    <location>
        <begin position="158"/>
        <end position="213"/>
    </location>
</feature>
<proteinExistence type="predicted"/>
<dbReference type="Gene3D" id="1.10.10.60">
    <property type="entry name" value="Homeodomain-like"/>
    <property type="match status" value="3"/>
</dbReference>
<evidence type="ECO:0000259" key="6">
    <source>
        <dbReference type="PROSITE" id="PS51294"/>
    </source>
</evidence>
<dbReference type="GO" id="GO:0019185">
    <property type="term" value="C:snRNA-activating protein complex"/>
    <property type="evidence" value="ECO:0007669"/>
    <property type="project" value="TreeGrafter"/>
</dbReference>
<evidence type="ECO:0000256" key="3">
    <source>
        <dbReference type="ARBA" id="ARBA00023163"/>
    </source>
</evidence>
<dbReference type="STRING" id="1314790.A0A1Y1YCP4"/>
<keyword evidence="3" id="KW-0804">Transcription</keyword>
<dbReference type="GO" id="GO:0042796">
    <property type="term" value="P:snRNA transcription by RNA polymerase III"/>
    <property type="evidence" value="ECO:0007669"/>
    <property type="project" value="TreeGrafter"/>
</dbReference>
<dbReference type="GO" id="GO:0000978">
    <property type="term" value="F:RNA polymerase II cis-regulatory region sequence-specific DNA binding"/>
    <property type="evidence" value="ECO:0007669"/>
    <property type="project" value="TreeGrafter"/>
</dbReference>
<dbReference type="OrthoDB" id="2143914at2759"/>
<dbReference type="GO" id="GO:0001006">
    <property type="term" value="F:RNA polymerase III type 3 promoter sequence-specific DNA binding"/>
    <property type="evidence" value="ECO:0007669"/>
    <property type="project" value="TreeGrafter"/>
</dbReference>
<feature type="domain" description="Myb-like" evidence="5">
    <location>
        <begin position="158"/>
        <end position="209"/>
    </location>
</feature>
<reference evidence="7 8" key="1">
    <citation type="submission" date="2016-07" db="EMBL/GenBank/DDBJ databases">
        <title>Pervasive Adenine N6-methylation of Active Genes in Fungi.</title>
        <authorList>
            <consortium name="DOE Joint Genome Institute"/>
            <person name="Mondo S.J."/>
            <person name="Dannebaum R.O."/>
            <person name="Kuo R.C."/>
            <person name="Labutti K."/>
            <person name="Haridas S."/>
            <person name="Kuo A."/>
            <person name="Salamov A."/>
            <person name="Ahrendt S.R."/>
            <person name="Lipzen A."/>
            <person name="Sullivan W."/>
            <person name="Andreopoulos W.B."/>
            <person name="Clum A."/>
            <person name="Lindquist E."/>
            <person name="Daum C."/>
            <person name="Ramamoorthy G.K."/>
            <person name="Gryganskyi A."/>
            <person name="Culley D."/>
            <person name="Magnuson J.K."/>
            <person name="James T.Y."/>
            <person name="O'Malley M.A."/>
            <person name="Stajich J.E."/>
            <person name="Spatafora J.W."/>
            <person name="Visel A."/>
            <person name="Grigoriev I.V."/>
        </authorList>
    </citation>
    <scope>NUCLEOTIDE SEQUENCE [LARGE SCALE GENOMIC DNA]</scope>
    <source>
        <strain evidence="7 8">CBS 931.73</strain>
    </source>
</reference>
<dbReference type="EMBL" id="MCFE01000168">
    <property type="protein sequence ID" value="ORX95742.1"/>
    <property type="molecule type" value="Genomic_DNA"/>
</dbReference>
<feature type="domain" description="HTH myb-type" evidence="6">
    <location>
        <begin position="46"/>
        <end position="92"/>
    </location>
</feature>
<keyword evidence="1" id="KW-0805">Transcription regulation</keyword>
<evidence type="ECO:0000256" key="4">
    <source>
        <dbReference type="ARBA" id="ARBA00023242"/>
    </source>
</evidence>
<protein>
    <recommendedName>
        <fullName evidence="9">Homeodomain-like protein</fullName>
    </recommendedName>
</protein>
<dbReference type="InterPro" id="IPR051575">
    <property type="entry name" value="Myb-like_DNA-bd"/>
</dbReference>
<gene>
    <name evidence="7" type="ORF">K493DRAFT_314827</name>
</gene>
<keyword evidence="4" id="KW-0539">Nucleus</keyword>
<dbReference type="Proteomes" id="UP000193498">
    <property type="component" value="Unassembled WGS sequence"/>
</dbReference>
<sequence length="221" mass="25653">MNWYSLARSRASSVGFTNLPFAASTPSKLVVVRCYTGKGRRRLVEWTPEEDAKLLAGIREHGTQWTKLAQEFPNRGRLAIRYRYVFNLRPELNAPPPVATPSLAIVDKDAPFLWTSERDELLKDLVIRHGHRWRMIQRLGFQGLTTGKIRYRYSLLSNPDKAKEVWNFDQDKVLVEAIRKHGFNAWDKVASQLATKTDQDCRTRWSELKKEAIAWEKKAQK</sequence>
<evidence type="ECO:0000259" key="5">
    <source>
        <dbReference type="PROSITE" id="PS50090"/>
    </source>
</evidence>
<accession>A0A1Y1YCP4</accession>
<dbReference type="Pfam" id="PF00249">
    <property type="entry name" value="Myb_DNA-binding"/>
    <property type="match status" value="2"/>
</dbReference>